<accession>A0A2T2XCI9</accession>
<gene>
    <name evidence="1" type="ORF">C7B46_15450</name>
</gene>
<reference evidence="1 2" key="1">
    <citation type="journal article" date="2014" name="BMC Genomics">
        <title>Comparison of environmental and isolate Sulfobacillus genomes reveals diverse carbon, sulfur, nitrogen, and hydrogen metabolisms.</title>
        <authorList>
            <person name="Justice N.B."/>
            <person name="Norman A."/>
            <person name="Brown C.T."/>
            <person name="Singh A."/>
            <person name="Thomas B.C."/>
            <person name="Banfield J.F."/>
        </authorList>
    </citation>
    <scope>NUCLEOTIDE SEQUENCE [LARGE SCALE GENOMIC DNA]</scope>
    <source>
        <strain evidence="1">AMDSBA4</strain>
    </source>
</reference>
<dbReference type="Proteomes" id="UP000242972">
    <property type="component" value="Unassembled WGS sequence"/>
</dbReference>
<evidence type="ECO:0000313" key="1">
    <source>
        <dbReference type="EMBL" id="PSR32209.1"/>
    </source>
</evidence>
<proteinExistence type="predicted"/>
<organism evidence="1 2">
    <name type="scientific">Sulfobacillus benefaciens</name>
    <dbReference type="NCBI Taxonomy" id="453960"/>
    <lineage>
        <taxon>Bacteria</taxon>
        <taxon>Bacillati</taxon>
        <taxon>Bacillota</taxon>
        <taxon>Clostridia</taxon>
        <taxon>Eubacteriales</taxon>
        <taxon>Clostridiales Family XVII. Incertae Sedis</taxon>
        <taxon>Sulfobacillus</taxon>
    </lineage>
</organism>
<comment type="caution">
    <text evidence="1">The sequence shown here is derived from an EMBL/GenBank/DDBJ whole genome shotgun (WGS) entry which is preliminary data.</text>
</comment>
<dbReference type="EMBL" id="PXYW01000049">
    <property type="protein sequence ID" value="PSR32209.1"/>
    <property type="molecule type" value="Genomic_DNA"/>
</dbReference>
<name>A0A2T2XCI9_9FIRM</name>
<evidence type="ECO:0000313" key="2">
    <source>
        <dbReference type="Proteomes" id="UP000242972"/>
    </source>
</evidence>
<protein>
    <submittedName>
        <fullName evidence="1">Uncharacterized protein</fullName>
    </submittedName>
</protein>
<dbReference type="AlphaFoldDB" id="A0A2T2XCI9"/>
<sequence length="84" mass="9698">MQMPYNGVLRTPDWSVKSWWSSLQQAWLVQVEHYVPAQNGWIRAWLVDAQGTLQRYATLAESTAVIEAFMDHPDWGLCRSFDGV</sequence>